<protein>
    <submittedName>
        <fullName evidence="7">Molybdate ABC transporter substrate-binding protein</fullName>
    </submittedName>
</protein>
<keyword evidence="4" id="KW-0732">Signal</keyword>
<dbReference type="Pfam" id="PF13531">
    <property type="entry name" value="SBP_bac_11"/>
    <property type="match status" value="1"/>
</dbReference>
<dbReference type="GO" id="GO:0015689">
    <property type="term" value="P:molybdate ion transport"/>
    <property type="evidence" value="ECO:0007669"/>
    <property type="project" value="InterPro"/>
</dbReference>
<dbReference type="CDD" id="cd13539">
    <property type="entry name" value="PBP2_AvModA"/>
    <property type="match status" value="1"/>
</dbReference>
<feature type="region of interest" description="Disordered" evidence="6">
    <location>
        <begin position="295"/>
        <end position="328"/>
    </location>
</feature>
<dbReference type="InterPro" id="IPR050682">
    <property type="entry name" value="ModA/WtpA"/>
</dbReference>
<evidence type="ECO:0000256" key="5">
    <source>
        <dbReference type="ARBA" id="ARBA00062515"/>
    </source>
</evidence>
<comment type="subunit">
    <text evidence="5">The complex is composed of two ATP-binding proteins (ModC), two transmembrane proteins (ModB) and a solute-binding protein (ModA).</text>
</comment>
<dbReference type="GO" id="GO:0046872">
    <property type="term" value="F:metal ion binding"/>
    <property type="evidence" value="ECO:0007669"/>
    <property type="project" value="UniProtKB-KW"/>
</dbReference>
<dbReference type="RefSeq" id="WP_135617992.1">
    <property type="nucleotide sequence ID" value="NZ_RQGG01000012.1"/>
</dbReference>
<accession>A0A4R9JUA5</accession>
<dbReference type="AlphaFoldDB" id="A0A4R9JUA5"/>
<reference evidence="7" key="1">
    <citation type="journal article" date="2019" name="PLoS Negl. Trop. Dis.">
        <title>Revisiting the worldwide diversity of Leptospira species in the environment.</title>
        <authorList>
            <person name="Vincent A.T."/>
            <person name="Schiettekatte O."/>
            <person name="Bourhy P."/>
            <person name="Veyrier F.J."/>
            <person name="Picardeau M."/>
        </authorList>
    </citation>
    <scope>NUCLEOTIDE SEQUENCE [LARGE SCALE GENOMIC DNA]</scope>
    <source>
        <strain evidence="7">201702454</strain>
    </source>
</reference>
<comment type="similarity">
    <text evidence="1">Belongs to the bacterial solute-binding protein ModA family.</text>
</comment>
<dbReference type="OrthoDB" id="9785015at2"/>
<keyword evidence="2" id="KW-0500">Molybdenum</keyword>
<dbReference type="FunFam" id="3.40.190.10:FF:000035">
    <property type="entry name" value="Molybdate ABC transporter substrate-binding protein"/>
    <property type="match status" value="1"/>
</dbReference>
<evidence type="ECO:0000256" key="2">
    <source>
        <dbReference type="ARBA" id="ARBA00022505"/>
    </source>
</evidence>
<dbReference type="GO" id="GO:1901359">
    <property type="term" value="F:tungstate binding"/>
    <property type="evidence" value="ECO:0007669"/>
    <property type="project" value="UniProtKB-ARBA"/>
</dbReference>
<evidence type="ECO:0000256" key="1">
    <source>
        <dbReference type="ARBA" id="ARBA00009175"/>
    </source>
</evidence>
<evidence type="ECO:0000256" key="4">
    <source>
        <dbReference type="ARBA" id="ARBA00022729"/>
    </source>
</evidence>
<evidence type="ECO:0000256" key="3">
    <source>
        <dbReference type="ARBA" id="ARBA00022723"/>
    </source>
</evidence>
<gene>
    <name evidence="7" type="primary">modA</name>
    <name evidence="7" type="ORF">EHQ59_04650</name>
</gene>
<dbReference type="Gene3D" id="3.40.190.10">
    <property type="entry name" value="Periplasmic binding protein-like II"/>
    <property type="match status" value="2"/>
</dbReference>
<dbReference type="GO" id="GO:0030973">
    <property type="term" value="F:molybdate ion binding"/>
    <property type="evidence" value="ECO:0007669"/>
    <property type="project" value="InterPro"/>
</dbReference>
<evidence type="ECO:0000313" key="8">
    <source>
        <dbReference type="Proteomes" id="UP000297609"/>
    </source>
</evidence>
<dbReference type="PANTHER" id="PTHR30632">
    <property type="entry name" value="MOLYBDATE-BINDING PERIPLASMIC PROTEIN"/>
    <property type="match status" value="1"/>
</dbReference>
<dbReference type="SUPFAM" id="SSF53850">
    <property type="entry name" value="Periplasmic binding protein-like II"/>
    <property type="match status" value="1"/>
</dbReference>
<dbReference type="Proteomes" id="UP000297609">
    <property type="component" value="Unassembled WGS sequence"/>
</dbReference>
<keyword evidence="8" id="KW-1185">Reference proteome</keyword>
<sequence length="328" mass="37182">MIQSKKELIPPCFMMRIFWIFFLVLSFAWDLTPIFAETKKADEQHSEIEITVAVAANFKNPMEEIHHLFQIQNPNCKIIYLYGSSGHLTNQIRNGAQIDLFLSADLDFPVSLYKEGFSLTPPDVYAEGRLVLVSNETLPIGDSLSEILTSKQIKYIAIANPKTAPYGKAAMNYLTQLGIWNSIEGKLVYGENVTQVNQFVFTGAADVGFTSFSSVKSKEDQWKNWKKLDPKLVPPIRQGKILIQPKEPHSLEKKRILHRLSQFIGSKEVFPIFQKYGYEIPVELLNPNANGNTNANANGIANTKQNRNEYNDANRNRNINADRKTKAK</sequence>
<proteinExistence type="inferred from homology"/>
<comment type="caution">
    <text evidence="7">The sequence shown here is derived from an EMBL/GenBank/DDBJ whole genome shotgun (WGS) entry which is preliminary data.</text>
</comment>
<feature type="compositionally biased region" description="Basic and acidic residues" evidence="6">
    <location>
        <begin position="306"/>
        <end position="328"/>
    </location>
</feature>
<dbReference type="EMBL" id="RQGG01000012">
    <property type="protein sequence ID" value="TGL55329.1"/>
    <property type="molecule type" value="Genomic_DNA"/>
</dbReference>
<dbReference type="PANTHER" id="PTHR30632:SF14">
    <property type="entry name" value="TUNGSTATE_MOLYBDATE_CHROMATE-BINDING PROTEIN MODA"/>
    <property type="match status" value="1"/>
</dbReference>
<keyword evidence="3" id="KW-0479">Metal-binding</keyword>
<dbReference type="InterPro" id="IPR005950">
    <property type="entry name" value="ModA"/>
</dbReference>
<dbReference type="NCBIfam" id="TIGR01256">
    <property type="entry name" value="modA"/>
    <property type="match status" value="1"/>
</dbReference>
<organism evidence="7 8">
    <name type="scientific">Leptospira kemamanensis</name>
    <dbReference type="NCBI Taxonomy" id="2484942"/>
    <lineage>
        <taxon>Bacteria</taxon>
        <taxon>Pseudomonadati</taxon>
        <taxon>Spirochaetota</taxon>
        <taxon>Spirochaetia</taxon>
        <taxon>Leptospirales</taxon>
        <taxon>Leptospiraceae</taxon>
        <taxon>Leptospira</taxon>
    </lineage>
</organism>
<name>A0A4R9JUA5_9LEPT</name>
<dbReference type="InterPro" id="IPR044084">
    <property type="entry name" value="AvModA-like_subst-bd"/>
</dbReference>
<evidence type="ECO:0000313" key="7">
    <source>
        <dbReference type="EMBL" id="TGL55329.1"/>
    </source>
</evidence>
<evidence type="ECO:0000256" key="6">
    <source>
        <dbReference type="SAM" id="MobiDB-lite"/>
    </source>
</evidence>